<dbReference type="CDD" id="cd02440">
    <property type="entry name" value="AdoMet_MTases"/>
    <property type="match status" value="1"/>
</dbReference>
<evidence type="ECO:0000313" key="4">
    <source>
        <dbReference type="Proteomes" id="UP000305238"/>
    </source>
</evidence>
<dbReference type="Gene3D" id="3.40.50.150">
    <property type="entry name" value="Vaccinia Virus protein VP39"/>
    <property type="match status" value="1"/>
</dbReference>
<evidence type="ECO:0000313" key="3">
    <source>
        <dbReference type="EMBL" id="TMR32581.1"/>
    </source>
</evidence>
<gene>
    <name evidence="3" type="ORF">ETD96_29220</name>
</gene>
<evidence type="ECO:0000259" key="2">
    <source>
        <dbReference type="Pfam" id="PF13649"/>
    </source>
</evidence>
<dbReference type="AlphaFoldDB" id="A0A5S4GJ54"/>
<dbReference type="OrthoDB" id="8385759at2"/>
<keyword evidence="4" id="KW-1185">Reference proteome</keyword>
<dbReference type="SUPFAM" id="SSF53335">
    <property type="entry name" value="S-adenosyl-L-methionine-dependent methyltransferases"/>
    <property type="match status" value="1"/>
</dbReference>
<dbReference type="InterPro" id="IPR029063">
    <property type="entry name" value="SAM-dependent_MTases_sf"/>
</dbReference>
<dbReference type="PANTHER" id="PTHR43861">
    <property type="entry name" value="TRANS-ACONITATE 2-METHYLTRANSFERASE-RELATED"/>
    <property type="match status" value="1"/>
</dbReference>
<keyword evidence="3" id="KW-0489">Methyltransferase</keyword>
<protein>
    <submittedName>
        <fullName evidence="3">Class I SAM-dependent methyltransferase</fullName>
    </submittedName>
</protein>
<comment type="caution">
    <text evidence="3">The sequence shown here is derived from an EMBL/GenBank/DDBJ whole genome shotgun (WGS) entry which is preliminary data.</text>
</comment>
<reference evidence="3 4" key="1">
    <citation type="submission" date="2019-05" db="EMBL/GenBank/DDBJ databases">
        <title>Draft genome sequence of Actinomadura geliboluensis A8036.</title>
        <authorList>
            <person name="Saricaoglu S."/>
            <person name="Isik K."/>
        </authorList>
    </citation>
    <scope>NUCLEOTIDE SEQUENCE [LARGE SCALE GENOMIC DNA]</scope>
    <source>
        <strain evidence="3 4">A8036</strain>
    </source>
</reference>
<dbReference type="Pfam" id="PF13649">
    <property type="entry name" value="Methyltransf_25"/>
    <property type="match status" value="1"/>
</dbReference>
<dbReference type="Proteomes" id="UP000305238">
    <property type="component" value="Unassembled WGS sequence"/>
</dbReference>
<proteinExistence type="predicted"/>
<evidence type="ECO:0000256" key="1">
    <source>
        <dbReference type="ARBA" id="ARBA00022679"/>
    </source>
</evidence>
<feature type="domain" description="Methyltransferase" evidence="2">
    <location>
        <begin position="59"/>
        <end position="149"/>
    </location>
</feature>
<organism evidence="3 4">
    <name type="scientific">Actinomadura geliboluensis</name>
    <dbReference type="NCBI Taxonomy" id="882440"/>
    <lineage>
        <taxon>Bacteria</taxon>
        <taxon>Bacillati</taxon>
        <taxon>Actinomycetota</taxon>
        <taxon>Actinomycetes</taxon>
        <taxon>Streptosporangiales</taxon>
        <taxon>Thermomonosporaceae</taxon>
        <taxon>Actinomadura</taxon>
    </lineage>
</organism>
<dbReference type="RefSeq" id="WP_138639713.1">
    <property type="nucleotide sequence ID" value="NZ_VCKZ01000261.1"/>
</dbReference>
<accession>A0A5S4GJ54</accession>
<dbReference type="GO" id="GO:0008168">
    <property type="term" value="F:methyltransferase activity"/>
    <property type="evidence" value="ECO:0007669"/>
    <property type="project" value="UniProtKB-KW"/>
</dbReference>
<name>A0A5S4GJ54_9ACTN</name>
<dbReference type="EMBL" id="VCKZ01000261">
    <property type="protein sequence ID" value="TMR32581.1"/>
    <property type="molecule type" value="Genomic_DNA"/>
</dbReference>
<dbReference type="GO" id="GO:0032259">
    <property type="term" value="P:methylation"/>
    <property type="evidence" value="ECO:0007669"/>
    <property type="project" value="UniProtKB-KW"/>
</dbReference>
<sequence>MTDAEYLATNKALWDERVPIHLASDFYDVAGFKAGGQALRDFETAEVGDVTGRRLVHLQCHFGLDTLSWARRGAQVTGLDFSEKAIEAARRVADETGLTARFAVADVYDAPAVLGETYDIVYTGLGALCWLPDIDRWAGVVASLLEPGGFLYLAEFHPFADTLDDREGRTLTYDYFAEGPQVWDEPDVGSYADPQVPVQHTRSIEFAHGLGEVVTALTTQGLRIDFLHEHDYTLWQRFSILERHGTTYRLPEGHPRIPLMYSLRATKPAL</sequence>
<keyword evidence="1 3" id="KW-0808">Transferase</keyword>
<dbReference type="InterPro" id="IPR041698">
    <property type="entry name" value="Methyltransf_25"/>
</dbReference>